<reference evidence="2 3" key="1">
    <citation type="submission" date="2024-11" db="EMBL/GenBank/DDBJ databases">
        <title>A near-complete genome assembly of Cinchona calisaya.</title>
        <authorList>
            <person name="Lian D.C."/>
            <person name="Zhao X.W."/>
            <person name="Wei L."/>
        </authorList>
    </citation>
    <scope>NUCLEOTIDE SEQUENCE [LARGE SCALE GENOMIC DNA]</scope>
    <source>
        <tissue evidence="2">Nenye</tissue>
    </source>
</reference>
<feature type="region of interest" description="Disordered" evidence="1">
    <location>
        <begin position="353"/>
        <end position="375"/>
    </location>
</feature>
<proteinExistence type="predicted"/>
<feature type="compositionally biased region" description="Basic and acidic residues" evidence="1">
    <location>
        <begin position="242"/>
        <end position="252"/>
    </location>
</feature>
<dbReference type="EMBL" id="JBJUIK010000008">
    <property type="protein sequence ID" value="KAL3521346.1"/>
    <property type="molecule type" value="Genomic_DNA"/>
</dbReference>
<comment type="caution">
    <text evidence="2">The sequence shown here is derived from an EMBL/GenBank/DDBJ whole genome shotgun (WGS) entry which is preliminary data.</text>
</comment>
<feature type="compositionally biased region" description="Polar residues" evidence="1">
    <location>
        <begin position="616"/>
        <end position="628"/>
    </location>
</feature>
<organism evidence="2 3">
    <name type="scientific">Cinchona calisaya</name>
    <dbReference type="NCBI Taxonomy" id="153742"/>
    <lineage>
        <taxon>Eukaryota</taxon>
        <taxon>Viridiplantae</taxon>
        <taxon>Streptophyta</taxon>
        <taxon>Embryophyta</taxon>
        <taxon>Tracheophyta</taxon>
        <taxon>Spermatophyta</taxon>
        <taxon>Magnoliopsida</taxon>
        <taxon>eudicotyledons</taxon>
        <taxon>Gunneridae</taxon>
        <taxon>Pentapetalae</taxon>
        <taxon>asterids</taxon>
        <taxon>lamiids</taxon>
        <taxon>Gentianales</taxon>
        <taxon>Rubiaceae</taxon>
        <taxon>Cinchonoideae</taxon>
        <taxon>Cinchoneae</taxon>
        <taxon>Cinchona</taxon>
    </lineage>
</organism>
<name>A0ABD2ZPH5_9GENT</name>
<feature type="compositionally biased region" description="Basic residues" evidence="1">
    <location>
        <begin position="731"/>
        <end position="744"/>
    </location>
</feature>
<dbReference type="AlphaFoldDB" id="A0ABD2ZPH5"/>
<feature type="region of interest" description="Disordered" evidence="1">
    <location>
        <begin position="538"/>
        <end position="754"/>
    </location>
</feature>
<feature type="compositionally biased region" description="Basic and acidic residues" evidence="1">
    <location>
        <begin position="553"/>
        <end position="586"/>
    </location>
</feature>
<accession>A0ABD2ZPH5</accession>
<feature type="region of interest" description="Disordered" evidence="1">
    <location>
        <begin position="227"/>
        <end position="330"/>
    </location>
</feature>
<protein>
    <recommendedName>
        <fullName evidence="4">COP1-interacting protein 7</fullName>
    </recommendedName>
</protein>
<evidence type="ECO:0000313" key="3">
    <source>
        <dbReference type="Proteomes" id="UP001630127"/>
    </source>
</evidence>
<feature type="compositionally biased region" description="Polar residues" evidence="1">
    <location>
        <begin position="980"/>
        <end position="991"/>
    </location>
</feature>
<keyword evidence="3" id="KW-1185">Reference proteome</keyword>
<gene>
    <name evidence="2" type="ORF">ACH5RR_019495</name>
</gene>
<feature type="compositionally biased region" description="Polar residues" evidence="1">
    <location>
        <begin position="429"/>
        <end position="447"/>
    </location>
</feature>
<sequence>MEKRIDSSIPLDYIEFQIFPSQNRYEARVCHGTTIETVTSAHLEPLLLHTTTIKALQSQGFDAKYRLIAPEERTGVRWFTKSTLLRFLQVFGSSEVMKTTNAVKNEISQLEEAQKFHLSLYSKGPQNRLGSGKSDMTGNSSNGNGSTLKDGISSVQSDDSKNELLRAIDLRLTALRGELATAFAQSARVTCSNEEMDDMEKFSHHFGATDLRDSLCKLIELSQEKYPSDFLSDNQPPSKSVLDNDRISRKQENNQNTERSQFDPPVMYSASPAKAAQAERQSSSECGESSCSSDEEQQSMERSRTLIRSTSPRRSASPMRRVQIGRSGSRRSTALTIKSLNYFPRERLISQKDAATLSSDEEASEQPSKRSESNVRISVQDAISLFESKQRDQIVDIRKTRSLLNVKVGANKSVLRRWSAGAGEIFSKDPQNSSSDNAVSLPPNSMESAEIVNELPKEKAENDLPSEDDAGHFAEVGIKPDSPEQRPPNPARIPENAIHGQTVEISEKLMGSADWSRQKEAELNELLMKMMETKPVKYQTGAPDNRKSQNLLSEHRGGFYDHYKEKRNEKLQGETAGKRAEKEKHFKAMQQILDERKAKMASANGSDAVRKRNVKPQKSQKTPSLLSNSKKEISKPSVVKKASTKASPLPATHKSWPTTPSPRPRGISPAKTPPGTISAGSTPTRRKSQPTPSVPRLSPKVEKTQMKPKSVKRTQNDTSTGIKDANEKKQQPLKRTMKSTKPKLHSADGDVASSAKPSFYSKVTKKSTVVPIESKPYLRKGSGIGSAVSLVSTIKPPQPDETVIITGDTNRAENEMVSSSSDLSIQQQELDIDGRKDHVDVEANIQVNQEKCEDMKTPAEVAFTEQDGFQNVTDCALNTDAADTSDIPPTAWVEIEEPEEQPAPCCNSVSQIQSPSNIAPVRIPSPRVHHSLSQIMLEESSEPDVIEWGNAENPPAMVYQKDVPKGLKRLLKFARKSKADTNSTGWSSPSVFSEGEDDTEESKLVTKRSSDNLLKKATLHAKNLGHQKTSSHDKNLAAHVTFAQANISKTIGDRLSEKLQEGQISAPVTSTKATRSFFSLSAFKGGKQNEVKFH</sequence>
<evidence type="ECO:0000313" key="2">
    <source>
        <dbReference type="EMBL" id="KAL3521346.1"/>
    </source>
</evidence>
<dbReference type="PANTHER" id="PTHR31008:SF5">
    <property type="entry name" value="EXPRESSED PROTEIN"/>
    <property type="match status" value="1"/>
</dbReference>
<dbReference type="Proteomes" id="UP001630127">
    <property type="component" value="Unassembled WGS sequence"/>
</dbReference>
<evidence type="ECO:0000256" key="1">
    <source>
        <dbReference type="SAM" id="MobiDB-lite"/>
    </source>
</evidence>
<feature type="region of interest" description="Disordered" evidence="1">
    <location>
        <begin position="124"/>
        <end position="155"/>
    </location>
</feature>
<feature type="region of interest" description="Disordered" evidence="1">
    <location>
        <begin position="978"/>
        <end position="1006"/>
    </location>
</feature>
<feature type="compositionally biased region" description="Low complexity" evidence="1">
    <location>
        <begin position="279"/>
        <end position="292"/>
    </location>
</feature>
<feature type="region of interest" description="Disordered" evidence="1">
    <location>
        <begin position="425"/>
        <end position="498"/>
    </location>
</feature>
<evidence type="ECO:0008006" key="4">
    <source>
        <dbReference type="Google" id="ProtNLM"/>
    </source>
</evidence>
<dbReference type="PANTHER" id="PTHR31008">
    <property type="entry name" value="COP1-INTERACTING PROTEIN-RELATED"/>
    <property type="match status" value="1"/>
</dbReference>